<dbReference type="RefSeq" id="WP_080518882.1">
    <property type="nucleotide sequence ID" value="NZ_MPLS01000003.1"/>
</dbReference>
<feature type="transmembrane region" description="Helical" evidence="1">
    <location>
        <begin position="56"/>
        <end position="83"/>
    </location>
</feature>
<keyword evidence="1" id="KW-0472">Membrane</keyword>
<dbReference type="eggNOG" id="ENOG50308G5">
    <property type="taxonomic scope" value="Bacteria"/>
</dbReference>
<dbReference type="AlphaFoldDB" id="A0A1X0VFW8"/>
<dbReference type="EMBL" id="MPLS01000003">
    <property type="protein sequence ID" value="ORI98479.1"/>
    <property type="molecule type" value="Genomic_DNA"/>
</dbReference>
<comment type="caution">
    <text evidence="2">The sequence shown here is derived from an EMBL/GenBank/DDBJ whole genome shotgun (WGS) entry which is preliminary data.</text>
</comment>
<organism evidence="2 3">
    <name type="scientific">Leuconostoc pseudomesenteroides</name>
    <dbReference type="NCBI Taxonomy" id="33968"/>
    <lineage>
        <taxon>Bacteria</taxon>
        <taxon>Bacillati</taxon>
        <taxon>Bacillota</taxon>
        <taxon>Bacilli</taxon>
        <taxon>Lactobacillales</taxon>
        <taxon>Lactobacillaceae</taxon>
        <taxon>Leuconostoc</taxon>
    </lineage>
</organism>
<evidence type="ECO:0000256" key="1">
    <source>
        <dbReference type="SAM" id="Phobius"/>
    </source>
</evidence>
<feature type="transmembrane region" description="Helical" evidence="1">
    <location>
        <begin position="12"/>
        <end position="36"/>
    </location>
</feature>
<feature type="transmembrane region" description="Helical" evidence="1">
    <location>
        <begin position="179"/>
        <end position="196"/>
    </location>
</feature>
<sequence length="218" mass="25246">MLIQPDKLRKLLIIIFGLVFAVFCLAVRFNAVLLTFGDDTATLVVQNMLPHSLQALITIGHLFAHYWVVLPFIALMAGVLYLAQYKIAMWWFIISQSMGMLVCLIVAIVVGISWDNGLKLRDMMPNLLLVWWSQILFLVVALIVPRLFQSRRLQIMMNWLIGVFWIFMMISLVQINNMLLSSGLGALLFGYFWWQLTAQTYRKRARQWQHALKIDGRV</sequence>
<accession>A0A1X0VFW8</accession>
<feature type="transmembrane region" description="Helical" evidence="1">
    <location>
        <begin position="90"/>
        <end position="114"/>
    </location>
</feature>
<dbReference type="Proteomes" id="UP000192288">
    <property type="component" value="Unassembled WGS sequence"/>
</dbReference>
<protein>
    <submittedName>
        <fullName evidence="2">Phospholipid phosphatase</fullName>
    </submittedName>
</protein>
<name>A0A1X0VFW8_LEUPS</name>
<evidence type="ECO:0000313" key="2">
    <source>
        <dbReference type="EMBL" id="ORI98479.1"/>
    </source>
</evidence>
<keyword evidence="1" id="KW-0812">Transmembrane</keyword>
<evidence type="ECO:0000313" key="3">
    <source>
        <dbReference type="Proteomes" id="UP000192288"/>
    </source>
</evidence>
<feature type="transmembrane region" description="Helical" evidence="1">
    <location>
        <begin position="129"/>
        <end position="148"/>
    </location>
</feature>
<reference evidence="2 3" key="1">
    <citation type="journal article" date="2017" name="Front. Microbiol.">
        <title>Genomic Characterization of Dairy Associated Leuconostoc Species and Diversity of Leuconostocs in Undefined Mixed Mesophilic Starter Cultures.</title>
        <authorList>
            <person name="Frantzen C.A."/>
            <person name="Kot W."/>
            <person name="Pedersen T.B."/>
            <person name="Ardo Y.M."/>
            <person name="Broadbent J.R."/>
            <person name="Neve H."/>
            <person name="Hansen L.H."/>
            <person name="Dal Bello F."/>
            <person name="Ostlie H.M."/>
            <person name="Kleppen H.P."/>
            <person name="Vogensen F.K."/>
            <person name="Holo H."/>
        </authorList>
    </citation>
    <scope>NUCLEOTIDE SEQUENCE [LARGE SCALE GENOMIC DNA]</scope>
    <source>
        <strain evidence="2 3">LMGCF08</strain>
    </source>
</reference>
<feature type="transmembrane region" description="Helical" evidence="1">
    <location>
        <begin position="155"/>
        <end position="173"/>
    </location>
</feature>
<dbReference type="STRING" id="33968.BMS77_00605"/>
<keyword evidence="1" id="KW-1133">Transmembrane helix</keyword>
<proteinExistence type="predicted"/>
<gene>
    <name evidence="2" type="ORF">BMR96_01400</name>
</gene>